<dbReference type="AlphaFoldDB" id="A0A1S8AXS3"/>
<reference evidence="3" key="1">
    <citation type="submission" date="2016-04" db="EMBL/GenBank/DDBJ databases">
        <authorList>
            <person name="Chen S.-C."/>
            <person name="Lai M.-C."/>
        </authorList>
    </citation>
    <scope>NUCLEOTIDE SEQUENCE [LARGE SCALE GENOMIC DNA]</scope>
    <source>
        <strain evidence="3">AB14</strain>
    </source>
</reference>
<comment type="caution">
    <text evidence="2">The sequence shown here is derived from an EMBL/GenBank/DDBJ whole genome shotgun (WGS) entry which is preliminary data.</text>
</comment>
<dbReference type="Proteomes" id="UP000189370">
    <property type="component" value="Unassembled WGS sequence"/>
</dbReference>
<accession>A0A1S8AXS3</accession>
<evidence type="ECO:0000313" key="2">
    <source>
        <dbReference type="EMBL" id="OLZ41359.1"/>
    </source>
</evidence>
<evidence type="ECO:0000256" key="1">
    <source>
        <dbReference type="SAM" id="Phobius"/>
    </source>
</evidence>
<keyword evidence="1" id="KW-0812">Transmembrane</keyword>
<gene>
    <name evidence="2" type="ORF">A6E15_10325</name>
</gene>
<dbReference type="EMBL" id="LWLN01000001">
    <property type="protein sequence ID" value="OLZ41359.1"/>
    <property type="molecule type" value="Genomic_DNA"/>
</dbReference>
<name>A0A1S8AXS3_9EURY</name>
<keyword evidence="1" id="KW-1133">Transmembrane helix</keyword>
<keyword evidence="1" id="KW-0472">Membrane</keyword>
<dbReference type="STRING" id="301967.A6E15_10325"/>
<dbReference type="OrthoDB" id="188393at2157"/>
<dbReference type="RefSeq" id="WP_076146068.1">
    <property type="nucleotide sequence ID" value="NZ_LWLN01000001.1"/>
</dbReference>
<evidence type="ECO:0000313" key="3">
    <source>
        <dbReference type="Proteomes" id="UP000189370"/>
    </source>
</evidence>
<feature type="transmembrane region" description="Helical" evidence="1">
    <location>
        <begin position="12"/>
        <end position="35"/>
    </location>
</feature>
<keyword evidence="3" id="KW-1185">Reference proteome</keyword>
<protein>
    <submittedName>
        <fullName evidence="2">Uncharacterized protein</fullName>
    </submittedName>
</protein>
<organism evidence="2 3">
    <name type="scientific">Natrinema saccharevitans</name>
    <dbReference type="NCBI Taxonomy" id="301967"/>
    <lineage>
        <taxon>Archaea</taxon>
        <taxon>Methanobacteriati</taxon>
        <taxon>Methanobacteriota</taxon>
        <taxon>Stenosarchaea group</taxon>
        <taxon>Halobacteria</taxon>
        <taxon>Halobacteriales</taxon>
        <taxon>Natrialbaceae</taxon>
        <taxon>Natrinema</taxon>
    </lineage>
</organism>
<proteinExistence type="predicted"/>
<sequence length="140" mass="14866">MVADRQPRGQIILIGAISLAFIILGIVVVFNGVLYTETLSSGPVSQSGPDATVTDLEIERGVSCALAKGGNGKSNVSAFNDAYRNMTGESRPVAVNVSDLDVNMTPSDPRATITITYDSHESSYERNRTITASDCPTEEP</sequence>